<keyword evidence="6" id="KW-1185">Reference proteome</keyword>
<evidence type="ECO:0000256" key="4">
    <source>
        <dbReference type="ARBA" id="ARBA00022827"/>
    </source>
</evidence>
<evidence type="ECO:0000313" key="6">
    <source>
        <dbReference type="Proteomes" id="UP001610446"/>
    </source>
</evidence>
<organism evidence="5 6">
    <name type="scientific">Aspergillus pseudoustus</name>
    <dbReference type="NCBI Taxonomy" id="1810923"/>
    <lineage>
        <taxon>Eukaryota</taxon>
        <taxon>Fungi</taxon>
        <taxon>Dikarya</taxon>
        <taxon>Ascomycota</taxon>
        <taxon>Pezizomycotina</taxon>
        <taxon>Eurotiomycetes</taxon>
        <taxon>Eurotiomycetidae</taxon>
        <taxon>Eurotiales</taxon>
        <taxon>Aspergillaceae</taxon>
        <taxon>Aspergillus</taxon>
        <taxon>Aspergillus subgen. Nidulantes</taxon>
    </lineage>
</organism>
<evidence type="ECO:0000256" key="1">
    <source>
        <dbReference type="ARBA" id="ARBA00001974"/>
    </source>
</evidence>
<comment type="cofactor">
    <cofactor evidence="1">
        <name>FAD</name>
        <dbReference type="ChEBI" id="CHEBI:57692"/>
    </cofactor>
</comment>
<reference evidence="5 6" key="1">
    <citation type="submission" date="2024-07" db="EMBL/GenBank/DDBJ databases">
        <title>Section-level genome sequencing and comparative genomics of Aspergillus sections Usti and Cavernicolus.</title>
        <authorList>
            <consortium name="Lawrence Berkeley National Laboratory"/>
            <person name="Nybo J.L."/>
            <person name="Vesth T.C."/>
            <person name="Theobald S."/>
            <person name="Frisvad J.C."/>
            <person name="Larsen T.O."/>
            <person name="Kjaerboelling I."/>
            <person name="Rothschild-Mancinelli K."/>
            <person name="Lyhne E.K."/>
            <person name="Kogle M.E."/>
            <person name="Barry K."/>
            <person name="Clum A."/>
            <person name="Na H."/>
            <person name="Ledsgaard L."/>
            <person name="Lin J."/>
            <person name="Lipzen A."/>
            <person name="Kuo A."/>
            <person name="Riley R."/>
            <person name="Mondo S."/>
            <person name="Labutti K."/>
            <person name="Haridas S."/>
            <person name="Pangalinan J."/>
            <person name="Salamov A.A."/>
            <person name="Simmons B.A."/>
            <person name="Magnuson J.K."/>
            <person name="Chen J."/>
            <person name="Drula E."/>
            <person name="Henrissat B."/>
            <person name="Wiebenga A."/>
            <person name="Lubbers R.J."/>
            <person name="Gomes A.C."/>
            <person name="Makela M.R."/>
            <person name="Stajich J."/>
            <person name="Grigoriev I.V."/>
            <person name="Mortensen U.H."/>
            <person name="De Vries R.P."/>
            <person name="Baker S.E."/>
            <person name="Andersen M.R."/>
        </authorList>
    </citation>
    <scope>NUCLEOTIDE SEQUENCE [LARGE SCALE GENOMIC DNA]</scope>
    <source>
        <strain evidence="5 6">CBS 123904</strain>
    </source>
</reference>
<evidence type="ECO:0000256" key="3">
    <source>
        <dbReference type="ARBA" id="ARBA00022630"/>
    </source>
</evidence>
<dbReference type="Pfam" id="PF13450">
    <property type="entry name" value="NAD_binding_8"/>
    <property type="match status" value="1"/>
</dbReference>
<comment type="similarity">
    <text evidence="2">Belongs to the FAD-binding monooxygenase family.</text>
</comment>
<evidence type="ECO:0000313" key="5">
    <source>
        <dbReference type="EMBL" id="KAL2827249.1"/>
    </source>
</evidence>
<dbReference type="InterPro" id="IPR051209">
    <property type="entry name" value="FAD-bind_Monooxygenase_sf"/>
</dbReference>
<name>A0ABR4IJ55_9EURO</name>
<sequence length="577" mass="65447">MSAAHPPDLEALPSRYGWPTENENGYRIREQLFGTERPLRVVSLGTGVGGICLAKYLPEQLRNVSLTVYDKNPEVGGTWYENRYPGCACDIPSHIYQFSWAKNPRWSQFYSSGQEILQYLKDVVDQFDLSKFFKLRHEIVGAYWDSDRARWEIHVRNSETGVTFVDTCDIFINCSGILNAWDWPNIKGLKSFQGTLCHTADYDERTDLEGKRVAVVGIGSSGVQIIPSILNSVSHLYCWVRSPTWMTAGFAQKYAGPDGANYLYSEEQKEYFTNHPEEYLDYCKKLEGEVSEVFKMILVGTPEAEAAKKFSTEEMKKKLGHRTDIMERIIPTTFNVGCRRPTPGNGFLEALTSEKVTTFLGAVQEITPKGFIDHEGKEHEVDVIICATGFDTSWVPRFPIVAHGRNVQDIQRARPTSYLSMAVPNIPNFFMVGGPYFSFGHGSYTTMVELFFDNILAVIRKMQTDSIKSIAPRQDVTDDFIEHADLWLKRTAWAGPCPSWFKNGTTDGQLTIFPGSRLVLADLVAEPRFEDYKIEYWSRNRFAFLGCGYSTKEYDGSDIAWYLGTRAGVLPPKERQA</sequence>
<dbReference type="EMBL" id="JBFXLU010000408">
    <property type="protein sequence ID" value="KAL2827249.1"/>
    <property type="molecule type" value="Genomic_DNA"/>
</dbReference>
<comment type="caution">
    <text evidence="5">The sequence shown here is derived from an EMBL/GenBank/DDBJ whole genome shotgun (WGS) entry which is preliminary data.</text>
</comment>
<dbReference type="Gene3D" id="3.50.50.60">
    <property type="entry name" value="FAD/NAD(P)-binding domain"/>
    <property type="match status" value="2"/>
</dbReference>
<dbReference type="PANTHER" id="PTHR42877">
    <property type="entry name" value="L-ORNITHINE N(5)-MONOOXYGENASE-RELATED"/>
    <property type="match status" value="1"/>
</dbReference>
<keyword evidence="3" id="KW-0285">Flavoprotein</keyword>
<keyword evidence="4" id="KW-0274">FAD</keyword>
<accession>A0ABR4IJ55</accession>
<dbReference type="InterPro" id="IPR036188">
    <property type="entry name" value="FAD/NAD-bd_sf"/>
</dbReference>
<gene>
    <name evidence="5" type="ORF">BJY01DRAFT_262081</name>
</gene>
<proteinExistence type="inferred from homology"/>
<dbReference type="SUPFAM" id="SSF51905">
    <property type="entry name" value="FAD/NAD(P)-binding domain"/>
    <property type="match status" value="2"/>
</dbReference>
<protein>
    <submittedName>
        <fullName evidence="5">MoxY</fullName>
    </submittedName>
</protein>
<evidence type="ECO:0000256" key="2">
    <source>
        <dbReference type="ARBA" id="ARBA00010139"/>
    </source>
</evidence>
<dbReference type="PANTHER" id="PTHR42877:SF7">
    <property type="entry name" value="FLAVIN-BINDING MONOOXYGENASE-RELATED"/>
    <property type="match status" value="1"/>
</dbReference>
<dbReference type="Proteomes" id="UP001610446">
    <property type="component" value="Unassembled WGS sequence"/>
</dbReference>